<comment type="caution">
    <text evidence="5">The sequence shown here is derived from an EMBL/GenBank/DDBJ whole genome shotgun (WGS) entry which is preliminary data.</text>
</comment>
<evidence type="ECO:0000256" key="2">
    <source>
        <dbReference type="ARBA" id="ARBA00047899"/>
    </source>
</evidence>
<name>A0ABR1YFB3_9PEZI</name>
<dbReference type="InterPro" id="IPR008266">
    <property type="entry name" value="Tyr_kinase_AS"/>
</dbReference>
<dbReference type="SUPFAM" id="SSF56112">
    <property type="entry name" value="Protein kinase-like (PK-like)"/>
    <property type="match status" value="1"/>
</dbReference>
<dbReference type="CDD" id="cd05120">
    <property type="entry name" value="APH_ChoK_like"/>
    <property type="match status" value="1"/>
</dbReference>
<evidence type="ECO:0000313" key="6">
    <source>
        <dbReference type="Proteomes" id="UP001492380"/>
    </source>
</evidence>
<sequence>MSKTHVFISTPSYHVERRPGKLVVKYGREVKNCEREALAYASSLNLPVPRLHDDLPNPDADGNNVCIWMDYVDGDVLEHMWPSMTAEQKLDIANQLRDILSVMRRQKSTTGKIESCGGGELTDLRTYSSHSGGPFSNEAAFQQWHVDSLYTQTPKDVRDAIAQGLRRYFSNHQVVFTHGDLSQRNIIVKENRIQALLDWEYAGWYPEHWEYVKFLHMASKNKDWQDYVDTIFPEKYLDELFAFEALLYHQNPW</sequence>
<evidence type="ECO:0000313" key="5">
    <source>
        <dbReference type="EMBL" id="KAK8227646.1"/>
    </source>
</evidence>
<feature type="domain" description="Aminoglycoside phosphotransferase" evidence="4">
    <location>
        <begin position="11"/>
        <end position="217"/>
    </location>
</feature>
<dbReference type="EMBL" id="JBBWRZ010000010">
    <property type="protein sequence ID" value="KAK8227646.1"/>
    <property type="molecule type" value="Genomic_DNA"/>
</dbReference>
<dbReference type="PANTHER" id="PTHR21310">
    <property type="entry name" value="AMINOGLYCOSIDE PHOSPHOTRANSFERASE-RELATED-RELATED"/>
    <property type="match status" value="1"/>
</dbReference>
<dbReference type="PROSITE" id="PS00109">
    <property type="entry name" value="PROTEIN_KINASE_TYR"/>
    <property type="match status" value="1"/>
</dbReference>
<dbReference type="Gene3D" id="3.90.1200.10">
    <property type="match status" value="1"/>
</dbReference>
<dbReference type="InterPro" id="IPR051678">
    <property type="entry name" value="AGP_Transferase"/>
</dbReference>
<dbReference type="InterPro" id="IPR011009">
    <property type="entry name" value="Kinase-like_dom_sf"/>
</dbReference>
<gene>
    <name evidence="5" type="ORF">HDK90DRAFT_65124</name>
</gene>
<evidence type="ECO:0000256" key="1">
    <source>
        <dbReference type="ARBA" id="ARBA00012513"/>
    </source>
</evidence>
<evidence type="ECO:0000256" key="3">
    <source>
        <dbReference type="ARBA" id="ARBA00048679"/>
    </source>
</evidence>
<comment type="catalytic activity">
    <reaction evidence="2">
        <text>L-threonyl-[protein] + ATP = O-phospho-L-threonyl-[protein] + ADP + H(+)</text>
        <dbReference type="Rhea" id="RHEA:46608"/>
        <dbReference type="Rhea" id="RHEA-COMP:11060"/>
        <dbReference type="Rhea" id="RHEA-COMP:11605"/>
        <dbReference type="ChEBI" id="CHEBI:15378"/>
        <dbReference type="ChEBI" id="CHEBI:30013"/>
        <dbReference type="ChEBI" id="CHEBI:30616"/>
        <dbReference type="ChEBI" id="CHEBI:61977"/>
        <dbReference type="ChEBI" id="CHEBI:456216"/>
        <dbReference type="EC" id="2.7.11.1"/>
    </reaction>
</comment>
<organism evidence="5 6">
    <name type="scientific">Phyllosticta capitalensis</name>
    <dbReference type="NCBI Taxonomy" id="121624"/>
    <lineage>
        <taxon>Eukaryota</taxon>
        <taxon>Fungi</taxon>
        <taxon>Dikarya</taxon>
        <taxon>Ascomycota</taxon>
        <taxon>Pezizomycotina</taxon>
        <taxon>Dothideomycetes</taxon>
        <taxon>Dothideomycetes incertae sedis</taxon>
        <taxon>Botryosphaeriales</taxon>
        <taxon>Phyllostictaceae</taxon>
        <taxon>Phyllosticta</taxon>
    </lineage>
</organism>
<comment type="catalytic activity">
    <reaction evidence="3">
        <text>L-seryl-[protein] + ATP = O-phospho-L-seryl-[protein] + ADP + H(+)</text>
        <dbReference type="Rhea" id="RHEA:17989"/>
        <dbReference type="Rhea" id="RHEA-COMP:9863"/>
        <dbReference type="Rhea" id="RHEA-COMP:11604"/>
        <dbReference type="ChEBI" id="CHEBI:15378"/>
        <dbReference type="ChEBI" id="CHEBI:29999"/>
        <dbReference type="ChEBI" id="CHEBI:30616"/>
        <dbReference type="ChEBI" id="CHEBI:83421"/>
        <dbReference type="ChEBI" id="CHEBI:456216"/>
        <dbReference type="EC" id="2.7.11.1"/>
    </reaction>
</comment>
<protein>
    <recommendedName>
        <fullName evidence="1">non-specific serine/threonine protein kinase</fullName>
        <ecNumber evidence="1">2.7.11.1</ecNumber>
    </recommendedName>
</protein>
<dbReference type="Pfam" id="PF01636">
    <property type="entry name" value="APH"/>
    <property type="match status" value="1"/>
</dbReference>
<accession>A0ABR1YFB3</accession>
<proteinExistence type="predicted"/>
<reference evidence="5 6" key="1">
    <citation type="submission" date="2024-04" db="EMBL/GenBank/DDBJ databases">
        <title>Phyllosticta paracitricarpa is synonymous to the EU quarantine fungus P. citricarpa based on phylogenomic analyses.</title>
        <authorList>
            <consortium name="Lawrence Berkeley National Laboratory"/>
            <person name="Van Ingen-Buijs V.A."/>
            <person name="Van Westerhoven A.C."/>
            <person name="Haridas S."/>
            <person name="Skiadas P."/>
            <person name="Martin F."/>
            <person name="Groenewald J.Z."/>
            <person name="Crous P.W."/>
            <person name="Seidl M.F."/>
        </authorList>
    </citation>
    <scope>NUCLEOTIDE SEQUENCE [LARGE SCALE GENOMIC DNA]</scope>
    <source>
        <strain evidence="5 6">CBS 123374</strain>
    </source>
</reference>
<dbReference type="Proteomes" id="UP001492380">
    <property type="component" value="Unassembled WGS sequence"/>
</dbReference>
<evidence type="ECO:0000259" key="4">
    <source>
        <dbReference type="Pfam" id="PF01636"/>
    </source>
</evidence>
<dbReference type="EC" id="2.7.11.1" evidence="1"/>
<keyword evidence="6" id="KW-1185">Reference proteome</keyword>
<dbReference type="InterPro" id="IPR002575">
    <property type="entry name" value="Aminoglycoside_PTrfase"/>
</dbReference>
<dbReference type="PANTHER" id="PTHR21310:SF58">
    <property type="entry name" value="AMINOGLYCOSIDE PHOSPHOTRANSFERASE DOMAIN-CONTAINING PROTEIN"/>
    <property type="match status" value="1"/>
</dbReference>